<reference evidence="1" key="1">
    <citation type="submission" date="2020-10" db="EMBL/GenBank/DDBJ databases">
        <authorList>
            <person name="Gilroy R."/>
        </authorList>
    </citation>
    <scope>NUCLEOTIDE SEQUENCE</scope>
    <source>
        <strain evidence="1">CHK147-3167</strain>
    </source>
</reference>
<name>A0A9D0ZPJ4_9FIRM</name>
<dbReference type="Proteomes" id="UP000886786">
    <property type="component" value="Unassembled WGS sequence"/>
</dbReference>
<comment type="caution">
    <text evidence="1">The sequence shown here is derived from an EMBL/GenBank/DDBJ whole genome shotgun (WGS) entry which is preliminary data.</text>
</comment>
<dbReference type="EMBL" id="DVFV01000018">
    <property type="protein sequence ID" value="HIQ90131.1"/>
    <property type="molecule type" value="Genomic_DNA"/>
</dbReference>
<sequence>MDINSKKIIDDVIQKFDLVSDIPVIYTVMPKEKENISSDESVIVIDPREEHDDVVIKNENLIRDIDNQILNKQHVLTV</sequence>
<evidence type="ECO:0000313" key="2">
    <source>
        <dbReference type="Proteomes" id="UP000886786"/>
    </source>
</evidence>
<accession>A0A9D0ZPJ4</accession>
<evidence type="ECO:0000313" key="1">
    <source>
        <dbReference type="EMBL" id="HIQ90131.1"/>
    </source>
</evidence>
<organism evidence="1 2">
    <name type="scientific">Candidatus Coprosoma intestinipullorum</name>
    <dbReference type="NCBI Taxonomy" id="2840752"/>
    <lineage>
        <taxon>Bacteria</taxon>
        <taxon>Bacillati</taxon>
        <taxon>Bacillota</taxon>
        <taxon>Bacillota incertae sedis</taxon>
        <taxon>Candidatus Coprosoma</taxon>
    </lineage>
</organism>
<reference evidence="1" key="2">
    <citation type="journal article" date="2021" name="PeerJ">
        <title>Extensive microbial diversity within the chicken gut microbiome revealed by metagenomics and culture.</title>
        <authorList>
            <person name="Gilroy R."/>
            <person name="Ravi A."/>
            <person name="Getino M."/>
            <person name="Pursley I."/>
            <person name="Horton D.L."/>
            <person name="Alikhan N.F."/>
            <person name="Baker D."/>
            <person name="Gharbi K."/>
            <person name="Hall N."/>
            <person name="Watson M."/>
            <person name="Adriaenssens E.M."/>
            <person name="Foster-Nyarko E."/>
            <person name="Jarju S."/>
            <person name="Secka A."/>
            <person name="Antonio M."/>
            <person name="Oren A."/>
            <person name="Chaudhuri R.R."/>
            <person name="La Ragione R."/>
            <person name="Hildebrand F."/>
            <person name="Pallen M.J."/>
        </authorList>
    </citation>
    <scope>NUCLEOTIDE SEQUENCE</scope>
    <source>
        <strain evidence="1">CHK147-3167</strain>
    </source>
</reference>
<dbReference type="AlphaFoldDB" id="A0A9D0ZPJ4"/>
<gene>
    <name evidence="1" type="ORF">IAB27_00665</name>
</gene>
<protein>
    <submittedName>
        <fullName evidence="1">Uncharacterized protein</fullName>
    </submittedName>
</protein>
<proteinExistence type="predicted"/>